<evidence type="ECO:0000313" key="10">
    <source>
        <dbReference type="EMBL" id="SDP79873.1"/>
    </source>
</evidence>
<protein>
    <recommendedName>
        <fullName evidence="4">Nicotinate-nucleotide--dimethylbenzimidazole phosphoribosyltransferase</fullName>
        <ecNumber evidence="3">2.4.2.21</ecNumber>
    </recommendedName>
    <alternativeName>
        <fullName evidence="8">N(1)-alpha-phosphoribosyltransferase</fullName>
    </alternativeName>
</protein>
<dbReference type="Proteomes" id="UP000182412">
    <property type="component" value="Unassembled WGS sequence"/>
</dbReference>
<evidence type="ECO:0000256" key="3">
    <source>
        <dbReference type="ARBA" id="ARBA00011991"/>
    </source>
</evidence>
<evidence type="ECO:0000256" key="1">
    <source>
        <dbReference type="ARBA" id="ARBA00005049"/>
    </source>
</evidence>
<dbReference type="EC" id="2.4.2.21" evidence="3"/>
<dbReference type="CDD" id="cd02439">
    <property type="entry name" value="DMB-PRT_CobT"/>
    <property type="match status" value="1"/>
</dbReference>
<dbReference type="PANTHER" id="PTHR43463">
    <property type="entry name" value="NICOTINATE-NUCLEOTIDE--DIMETHYLBENZIMIDAZOLE PHOSPHORIBOSYLTRANSFERASE"/>
    <property type="match status" value="1"/>
</dbReference>
<evidence type="ECO:0000256" key="6">
    <source>
        <dbReference type="ARBA" id="ARBA00022676"/>
    </source>
</evidence>
<keyword evidence="5" id="KW-0169">Cobalamin biosynthesis</keyword>
<keyword evidence="7 10" id="KW-0808">Transferase</keyword>
<evidence type="ECO:0000256" key="5">
    <source>
        <dbReference type="ARBA" id="ARBA00022573"/>
    </source>
</evidence>
<name>A0A1H0VND6_SELRU</name>
<evidence type="ECO:0000256" key="9">
    <source>
        <dbReference type="ARBA" id="ARBA00047340"/>
    </source>
</evidence>
<dbReference type="NCBIfam" id="NF000996">
    <property type="entry name" value="PRK00105.1"/>
    <property type="match status" value="1"/>
</dbReference>
<comment type="catalytic activity">
    <reaction evidence="9">
        <text>5,6-dimethylbenzimidazole + nicotinate beta-D-ribonucleotide = alpha-ribazole 5'-phosphate + nicotinate + H(+)</text>
        <dbReference type="Rhea" id="RHEA:11196"/>
        <dbReference type="ChEBI" id="CHEBI:15378"/>
        <dbReference type="ChEBI" id="CHEBI:15890"/>
        <dbReference type="ChEBI" id="CHEBI:32544"/>
        <dbReference type="ChEBI" id="CHEBI:57502"/>
        <dbReference type="ChEBI" id="CHEBI:57918"/>
        <dbReference type="EC" id="2.4.2.21"/>
    </reaction>
</comment>
<proteinExistence type="inferred from homology"/>
<reference evidence="10 11" key="1">
    <citation type="submission" date="2016-10" db="EMBL/GenBank/DDBJ databases">
        <authorList>
            <person name="de Groot N.N."/>
        </authorList>
    </citation>
    <scope>NUCLEOTIDE SEQUENCE [LARGE SCALE GENOMIC DNA]</scope>
    <source>
        <strain evidence="10 11">S137</strain>
    </source>
</reference>
<gene>
    <name evidence="10" type="ORF">SAMN05216366_1631</name>
</gene>
<evidence type="ECO:0000256" key="4">
    <source>
        <dbReference type="ARBA" id="ARBA00015486"/>
    </source>
</evidence>
<dbReference type="Gene3D" id="1.10.1610.10">
    <property type="match status" value="2"/>
</dbReference>
<accession>A0A1H0VND6</accession>
<dbReference type="SUPFAM" id="SSF52733">
    <property type="entry name" value="Nicotinate mononucleotide:5,6-dimethylbenzimidazole phosphoribosyltransferase (CobT)"/>
    <property type="match status" value="3"/>
</dbReference>
<keyword evidence="6 10" id="KW-0328">Glycosyltransferase</keyword>
<sequence>MTLLEKTIAAIEPADQELAKQAATQLSTVLEGDDDSLGRLKDLLLRYLAIAGDLHPAAPDKCTVICCSSHGVASESVSAYPEETTLQMTQSYLIGQGAAANAFANFADSETFVADFGIKAEKIDIPGLLDCRIDNGTQNIAQGPAMTKEQALACLEKGIELAEKLIAEGFDCLLPGEMGIANTTISAAIVAAICGKTAADVTGRGTNISDERLAKKTAIIERALDLNQPDGSDGLDVLAKVGGFEFGAIAGLILGFAAHKKAVILDGANCAAAALLAQSLAPDCVDYLLPSHRGGEPSQGFALEKLGLTPMLHLDLRLGEACGSSILAKELETMLTIWDVVSHLPHDPVETPFQQVYMPNLSPKVTNKTFDFYLSTMQDLDLPAMQACKERIDNLVKPLDSLGALEQIAVEIAGITGDELPNSGLDRALLCFTGKVSNPLQMQLIAASSQNSRADVTMAHVREGLPLTAAFDFGREQGEFLSLSYPLLGLSLTEIDEHAPFGTTSELLRSELLNADGSLRYPADEFLAHAPEAAQPFIGAMIGAIIAAAHNSAFIILDDEASEIIARYTELLCPDVRPYILHVQPLLLKAECSLPGGLIATLGMDIAEAALYMLNDMRTFAESKVAIANDGPGAEKQFS</sequence>
<dbReference type="InterPro" id="IPR023195">
    <property type="entry name" value="Nict_dMeBzImd_PRibTrfase_N"/>
</dbReference>
<dbReference type="GO" id="GO:0009236">
    <property type="term" value="P:cobalamin biosynthetic process"/>
    <property type="evidence" value="ECO:0007669"/>
    <property type="project" value="UniProtKB-KW"/>
</dbReference>
<dbReference type="Gene3D" id="3.40.50.10210">
    <property type="match status" value="1"/>
</dbReference>
<dbReference type="PANTHER" id="PTHR43463:SF1">
    <property type="entry name" value="NICOTINATE-NUCLEOTIDE--DIMETHYLBENZIMIDAZOLE PHOSPHORIBOSYLTRANSFERASE"/>
    <property type="match status" value="1"/>
</dbReference>
<comment type="pathway">
    <text evidence="1">Nucleoside biosynthesis; alpha-ribazole biosynthesis; alpha-ribazole from 5,6-dimethylbenzimidazole: step 1/2.</text>
</comment>
<organism evidence="10 11">
    <name type="scientific">Selenomonas ruminantium</name>
    <dbReference type="NCBI Taxonomy" id="971"/>
    <lineage>
        <taxon>Bacteria</taxon>
        <taxon>Bacillati</taxon>
        <taxon>Bacillota</taxon>
        <taxon>Negativicutes</taxon>
        <taxon>Selenomonadales</taxon>
        <taxon>Selenomonadaceae</taxon>
        <taxon>Selenomonas</taxon>
    </lineage>
</organism>
<dbReference type="InterPro" id="IPR003200">
    <property type="entry name" value="Nict_dMeBzImd_PRibTrfase"/>
</dbReference>
<dbReference type="InterPro" id="IPR036087">
    <property type="entry name" value="Nict_dMeBzImd_PRibTrfase_sf"/>
</dbReference>
<dbReference type="Pfam" id="PF02277">
    <property type="entry name" value="DBI_PRT"/>
    <property type="match status" value="2"/>
</dbReference>
<dbReference type="GO" id="GO:0008939">
    <property type="term" value="F:nicotinate-nucleotide-dimethylbenzimidazole phosphoribosyltransferase activity"/>
    <property type="evidence" value="ECO:0007669"/>
    <property type="project" value="UniProtKB-EC"/>
</dbReference>
<dbReference type="FunFam" id="3.40.50.10210:FF:000001">
    <property type="entry name" value="Nicotinate-nucleotide--dimethylbenzimidazole phosphoribosyltransferase"/>
    <property type="match status" value="1"/>
</dbReference>
<evidence type="ECO:0000256" key="7">
    <source>
        <dbReference type="ARBA" id="ARBA00022679"/>
    </source>
</evidence>
<dbReference type="RefSeq" id="WP_074573677.1">
    <property type="nucleotide sequence ID" value="NZ_FNJQ01000063.1"/>
</dbReference>
<dbReference type="EMBL" id="FNJQ01000063">
    <property type="protein sequence ID" value="SDP79873.1"/>
    <property type="molecule type" value="Genomic_DNA"/>
</dbReference>
<comment type="similarity">
    <text evidence="2">Belongs to the CobT family.</text>
</comment>
<evidence type="ECO:0000313" key="11">
    <source>
        <dbReference type="Proteomes" id="UP000182412"/>
    </source>
</evidence>
<evidence type="ECO:0000256" key="2">
    <source>
        <dbReference type="ARBA" id="ARBA00007110"/>
    </source>
</evidence>
<evidence type="ECO:0000256" key="8">
    <source>
        <dbReference type="ARBA" id="ARBA00030686"/>
    </source>
</evidence>
<dbReference type="AlphaFoldDB" id="A0A1H0VND6"/>
<dbReference type="OrthoDB" id="9781491at2"/>
<dbReference type="UniPathway" id="UPA00061">
    <property type="reaction ID" value="UER00516"/>
</dbReference>